<comment type="caution">
    <text evidence="6">The sequence shown here is derived from an EMBL/GenBank/DDBJ whole genome shotgun (WGS) entry which is preliminary data.</text>
</comment>
<keyword evidence="3" id="KW-0328">Glycosyltransferase</keyword>
<dbReference type="Pfam" id="PF00535">
    <property type="entry name" value="Glycos_transf_2"/>
    <property type="match status" value="1"/>
</dbReference>
<evidence type="ECO:0000256" key="4">
    <source>
        <dbReference type="ARBA" id="ARBA00022679"/>
    </source>
</evidence>
<evidence type="ECO:0000256" key="1">
    <source>
        <dbReference type="ARBA" id="ARBA00004776"/>
    </source>
</evidence>
<dbReference type="AlphaFoldDB" id="A0A2S3ZMS9"/>
<dbReference type="OrthoDB" id="7665907at2"/>
<accession>A0A2S3ZMS9</accession>
<dbReference type="PANTHER" id="PTHR43179">
    <property type="entry name" value="RHAMNOSYLTRANSFERASE WBBL"/>
    <property type="match status" value="1"/>
</dbReference>
<evidence type="ECO:0000313" key="7">
    <source>
        <dbReference type="Proteomes" id="UP000237104"/>
    </source>
</evidence>
<reference evidence="6 7" key="1">
    <citation type="submission" date="2018-01" db="EMBL/GenBank/DDBJ databases">
        <title>Cryobacterium sp. nov., from glaciers in China.</title>
        <authorList>
            <person name="Liu Q."/>
            <person name="Xin Y.-H."/>
        </authorList>
    </citation>
    <scope>NUCLEOTIDE SEQUENCE [LARGE SCALE GENOMIC DNA]</scope>
    <source>
        <strain evidence="6 7">TMB1-8</strain>
    </source>
</reference>
<organism evidence="6 7">
    <name type="scientific">Cryobacterium zongtaii</name>
    <dbReference type="NCBI Taxonomy" id="1259217"/>
    <lineage>
        <taxon>Bacteria</taxon>
        <taxon>Bacillati</taxon>
        <taxon>Actinomycetota</taxon>
        <taxon>Actinomycetes</taxon>
        <taxon>Micrococcales</taxon>
        <taxon>Microbacteriaceae</taxon>
        <taxon>Cryobacterium</taxon>
    </lineage>
</organism>
<dbReference type="InterPro" id="IPR029044">
    <property type="entry name" value="Nucleotide-diphossugar_trans"/>
</dbReference>
<keyword evidence="4 6" id="KW-0808">Transferase</keyword>
<feature type="domain" description="Glycosyltransferase 2-like" evidence="5">
    <location>
        <begin position="26"/>
        <end position="135"/>
    </location>
</feature>
<evidence type="ECO:0000256" key="2">
    <source>
        <dbReference type="ARBA" id="ARBA00006739"/>
    </source>
</evidence>
<dbReference type="EMBL" id="PPXF01000019">
    <property type="protein sequence ID" value="POH69718.1"/>
    <property type="molecule type" value="Genomic_DNA"/>
</dbReference>
<comment type="pathway">
    <text evidence="1">Cell wall biogenesis; cell wall polysaccharide biosynthesis.</text>
</comment>
<dbReference type="PANTHER" id="PTHR43179:SF12">
    <property type="entry name" value="GALACTOFURANOSYLTRANSFERASE GLFT2"/>
    <property type="match status" value="1"/>
</dbReference>
<evidence type="ECO:0000259" key="5">
    <source>
        <dbReference type="Pfam" id="PF00535"/>
    </source>
</evidence>
<sequence length="338" mass="36271">MFQRHCGSGVTWTECADSEGDKLRISAVVVAYNRRELLTEALAALAAQSRALDSIVVVDNASTDGSAEAAEAACPDADVVRLARNTGGAGGFAVGIERAITTHGADLVWIMDDDTIPSPTALAALLDVRDRLPVTPVVLASKVVWTDGSDHPMNTPRRKPFLGRSERVSAEGAGAIAVRSASFVSSLVDARAVAQSGLPIAEYFIWNDDFEFTARLLRDGVGVYCPASVVTHKTKALASTDGDPGSRFYYEVRNKVWLFRRSRALATWEVPVYVAASLVRWTRTFVKSQDRATLISGLRRGLRDGFTTSPRRNADFLAGLEPATSAIAQFDAAAGPAR</sequence>
<evidence type="ECO:0000313" key="6">
    <source>
        <dbReference type="EMBL" id="POH69718.1"/>
    </source>
</evidence>
<dbReference type="GO" id="GO:0016757">
    <property type="term" value="F:glycosyltransferase activity"/>
    <property type="evidence" value="ECO:0007669"/>
    <property type="project" value="UniProtKB-KW"/>
</dbReference>
<gene>
    <name evidence="6" type="ORF">C3B59_05060</name>
</gene>
<dbReference type="SUPFAM" id="SSF53448">
    <property type="entry name" value="Nucleotide-diphospho-sugar transferases"/>
    <property type="match status" value="1"/>
</dbReference>
<name>A0A2S3ZMS9_9MICO</name>
<comment type="similarity">
    <text evidence="2">Belongs to the glycosyltransferase 2 family.</text>
</comment>
<evidence type="ECO:0000256" key="3">
    <source>
        <dbReference type="ARBA" id="ARBA00022676"/>
    </source>
</evidence>
<proteinExistence type="inferred from homology"/>
<dbReference type="InterPro" id="IPR001173">
    <property type="entry name" value="Glyco_trans_2-like"/>
</dbReference>
<protein>
    <submittedName>
        <fullName evidence="6">Glycosyl transferase</fullName>
    </submittedName>
</protein>
<dbReference type="Gene3D" id="3.90.550.10">
    <property type="entry name" value="Spore Coat Polysaccharide Biosynthesis Protein SpsA, Chain A"/>
    <property type="match status" value="1"/>
</dbReference>
<dbReference type="Proteomes" id="UP000237104">
    <property type="component" value="Unassembled WGS sequence"/>
</dbReference>